<dbReference type="RefSeq" id="WP_259054636.1">
    <property type="nucleotide sequence ID" value="NZ_JANUCT010000006.1"/>
</dbReference>
<dbReference type="InterPro" id="IPR007890">
    <property type="entry name" value="CHASE2"/>
</dbReference>
<dbReference type="SMART" id="SM01080">
    <property type="entry name" value="CHASE2"/>
    <property type="match status" value="1"/>
</dbReference>
<evidence type="ECO:0000256" key="3">
    <source>
        <dbReference type="ARBA" id="ARBA00022679"/>
    </source>
</evidence>
<dbReference type="AlphaFoldDB" id="A0AAE3L3Y9"/>
<reference evidence="11" key="1">
    <citation type="submission" date="2022-08" db="EMBL/GenBank/DDBJ databases">
        <title>Genomic Encyclopedia of Type Strains, Phase III (KMG-III): the genomes of soil and plant-associated and newly described type strains.</title>
        <authorList>
            <person name="Whitman W."/>
        </authorList>
    </citation>
    <scope>NUCLEOTIDE SEQUENCE</scope>
    <source>
        <strain evidence="11">HMT 1</strain>
    </source>
</reference>
<sequence>MKRGFWQRDWFLALVIIIAFLLLARSALIEGFERSAYDLGVRLSQQSPGDQVAVIAIDDESISNLGRWPWPRDRLGNMIEKLADGGADVIGNTILLSEPQIDPGLRHINDLVSTFEEWNLTEYSLPGLGELEQRLLDARQSLDTDSQLASSMDRAGNVVLGMQFDLSRSGVVLSRPESGLPESIRRNQVAASGNPDAGSPWPAESATPPIAPLADTADAIGHMNTWWDVDGAVRSELLLVDYNGNYYPSLALQIAARSLNLSPEDIQVELGEAVRLGNLEILTDPISRMYPFFYQDNGGRPAFEVDSFYDVAEGKIPVDKYQDRIVLLGATAFGVGTPFQTPIAEGMPPVLVLANVVASILNQDFFTQPPWADWASLGAFMLIALFLLLALPRMTAGIAAISSVVLLLALFGSSQYLLIQESLWLPLMWPTALLVTGYLLLFTKRVLVTEWGKRRADESSAESNRMLGLAFQQQGQLDMAMEKFRKCPLDEHIMDPLYNLALDYERKRQFNKAASVYEYMATFDGNYKDIKDRLARSRNMQDTFIMGAGSSGPTATLIASTDGVSKPMLGRYEVEKELGKGAMGVVYQGRDPKINRVVAIKTLALSQEFEGDELDEAKDRFFREAETAGRLTHPNIVTIYDAGEEHDLAYIAMEFLKGHDMMRYTKPDALLPARRVLEIMAAAASALDYAHSNQVVHRDIKPANIMFEPDSGQIKLTDFGIARITDSSKTKTGVVLGTPSYMSPEQLAGKKVDGRSDLFSLGVMLYQMLAGRLPFKGDSMATLMYMIANDPHPDIGQVKPSVLQEAPCVAAIIDRVLNKNPDERYQRGSELAADLQQCLGTLD</sequence>
<evidence type="ECO:0000256" key="7">
    <source>
        <dbReference type="PROSITE-ProRule" id="PRU10141"/>
    </source>
</evidence>
<dbReference type="Gene3D" id="1.25.40.10">
    <property type="entry name" value="Tetratricopeptide repeat domain"/>
    <property type="match status" value="1"/>
</dbReference>
<dbReference type="Gene3D" id="3.30.200.20">
    <property type="entry name" value="Phosphorylase Kinase, domain 1"/>
    <property type="match status" value="1"/>
</dbReference>
<keyword evidence="9" id="KW-0472">Membrane</keyword>
<dbReference type="FunFam" id="1.10.510.10:FF:000021">
    <property type="entry name" value="Serine/threonine protein kinase"/>
    <property type="match status" value="1"/>
</dbReference>
<dbReference type="SUPFAM" id="SSF56112">
    <property type="entry name" value="Protein kinase-like (PK-like)"/>
    <property type="match status" value="1"/>
</dbReference>
<feature type="region of interest" description="Disordered" evidence="8">
    <location>
        <begin position="176"/>
        <end position="210"/>
    </location>
</feature>
<evidence type="ECO:0000256" key="2">
    <source>
        <dbReference type="ARBA" id="ARBA00022527"/>
    </source>
</evidence>
<evidence type="ECO:0000256" key="6">
    <source>
        <dbReference type="ARBA" id="ARBA00022840"/>
    </source>
</evidence>
<proteinExistence type="predicted"/>
<organism evidence="11 12">
    <name type="scientific">Methylohalomonas lacus</name>
    <dbReference type="NCBI Taxonomy" id="398773"/>
    <lineage>
        <taxon>Bacteria</taxon>
        <taxon>Pseudomonadati</taxon>
        <taxon>Pseudomonadota</taxon>
        <taxon>Gammaproteobacteria</taxon>
        <taxon>Methylohalomonadales</taxon>
        <taxon>Methylohalomonadaceae</taxon>
        <taxon>Methylohalomonas</taxon>
    </lineage>
</organism>
<evidence type="ECO:0000256" key="9">
    <source>
        <dbReference type="SAM" id="Phobius"/>
    </source>
</evidence>
<dbReference type="EC" id="2.7.11.1" evidence="1"/>
<feature type="domain" description="Protein kinase" evidence="10">
    <location>
        <begin position="572"/>
        <end position="839"/>
    </location>
</feature>
<evidence type="ECO:0000313" key="12">
    <source>
        <dbReference type="Proteomes" id="UP001204445"/>
    </source>
</evidence>
<dbReference type="SUPFAM" id="SSF48452">
    <property type="entry name" value="TPR-like"/>
    <property type="match status" value="1"/>
</dbReference>
<dbReference type="InterPro" id="IPR011009">
    <property type="entry name" value="Kinase-like_dom_sf"/>
</dbReference>
<keyword evidence="2" id="KW-0723">Serine/threonine-protein kinase</keyword>
<evidence type="ECO:0000256" key="5">
    <source>
        <dbReference type="ARBA" id="ARBA00022777"/>
    </source>
</evidence>
<keyword evidence="12" id="KW-1185">Reference proteome</keyword>
<dbReference type="PROSITE" id="PS00108">
    <property type="entry name" value="PROTEIN_KINASE_ST"/>
    <property type="match status" value="1"/>
</dbReference>
<keyword evidence="9" id="KW-0812">Transmembrane</keyword>
<dbReference type="SMART" id="SM00220">
    <property type="entry name" value="S_TKc"/>
    <property type="match status" value="1"/>
</dbReference>
<dbReference type="PROSITE" id="PS00107">
    <property type="entry name" value="PROTEIN_KINASE_ATP"/>
    <property type="match status" value="1"/>
</dbReference>
<keyword evidence="3 11" id="KW-0808">Transferase</keyword>
<accession>A0AAE3L3Y9</accession>
<feature type="binding site" evidence="7">
    <location>
        <position position="601"/>
    </location>
    <ligand>
        <name>ATP</name>
        <dbReference type="ChEBI" id="CHEBI:30616"/>
    </ligand>
</feature>
<keyword evidence="5 11" id="KW-0418">Kinase</keyword>
<keyword evidence="9" id="KW-1133">Transmembrane helix</keyword>
<evidence type="ECO:0000256" key="4">
    <source>
        <dbReference type="ARBA" id="ARBA00022741"/>
    </source>
</evidence>
<protein>
    <recommendedName>
        <fullName evidence="1">non-specific serine/threonine protein kinase</fullName>
        <ecNumber evidence="1">2.7.11.1</ecNumber>
    </recommendedName>
</protein>
<dbReference type="GO" id="GO:0004674">
    <property type="term" value="F:protein serine/threonine kinase activity"/>
    <property type="evidence" value="ECO:0007669"/>
    <property type="project" value="UniProtKB-KW"/>
</dbReference>
<keyword evidence="4 7" id="KW-0547">Nucleotide-binding</keyword>
<feature type="transmembrane region" description="Helical" evidence="9">
    <location>
        <begin position="371"/>
        <end position="391"/>
    </location>
</feature>
<dbReference type="Proteomes" id="UP001204445">
    <property type="component" value="Unassembled WGS sequence"/>
</dbReference>
<dbReference type="Gene3D" id="1.10.510.10">
    <property type="entry name" value="Transferase(Phosphotransferase) domain 1"/>
    <property type="match status" value="1"/>
</dbReference>
<feature type="transmembrane region" description="Helical" evidence="9">
    <location>
        <begin position="423"/>
        <end position="443"/>
    </location>
</feature>
<dbReference type="GO" id="GO:0005524">
    <property type="term" value="F:ATP binding"/>
    <property type="evidence" value="ECO:0007669"/>
    <property type="project" value="UniProtKB-UniRule"/>
</dbReference>
<dbReference type="PANTHER" id="PTHR43289">
    <property type="entry name" value="MITOGEN-ACTIVATED PROTEIN KINASE KINASE KINASE 20-RELATED"/>
    <property type="match status" value="1"/>
</dbReference>
<name>A0AAE3L3Y9_9GAMM</name>
<evidence type="ECO:0000256" key="8">
    <source>
        <dbReference type="SAM" id="MobiDB-lite"/>
    </source>
</evidence>
<dbReference type="Pfam" id="PF05226">
    <property type="entry name" value="CHASE2"/>
    <property type="match status" value="1"/>
</dbReference>
<dbReference type="PROSITE" id="PS50011">
    <property type="entry name" value="PROTEIN_KINASE_DOM"/>
    <property type="match status" value="1"/>
</dbReference>
<dbReference type="InterPro" id="IPR017441">
    <property type="entry name" value="Protein_kinase_ATP_BS"/>
</dbReference>
<dbReference type="CDD" id="cd14014">
    <property type="entry name" value="STKc_PknB_like"/>
    <property type="match status" value="1"/>
</dbReference>
<gene>
    <name evidence="11" type="ORF">J2T55_001040</name>
</gene>
<dbReference type="EMBL" id="JANUCT010000006">
    <property type="protein sequence ID" value="MCS3903023.1"/>
    <property type="molecule type" value="Genomic_DNA"/>
</dbReference>
<dbReference type="InterPro" id="IPR000719">
    <property type="entry name" value="Prot_kinase_dom"/>
</dbReference>
<dbReference type="InterPro" id="IPR011990">
    <property type="entry name" value="TPR-like_helical_dom_sf"/>
</dbReference>
<evidence type="ECO:0000313" key="11">
    <source>
        <dbReference type="EMBL" id="MCS3903023.1"/>
    </source>
</evidence>
<keyword evidence="6 7" id="KW-0067">ATP-binding</keyword>
<comment type="caution">
    <text evidence="11">The sequence shown here is derived from an EMBL/GenBank/DDBJ whole genome shotgun (WGS) entry which is preliminary data.</text>
</comment>
<dbReference type="Pfam" id="PF00069">
    <property type="entry name" value="Pkinase"/>
    <property type="match status" value="1"/>
</dbReference>
<dbReference type="PANTHER" id="PTHR43289:SF6">
    <property type="entry name" value="SERINE_THREONINE-PROTEIN KINASE NEKL-3"/>
    <property type="match status" value="1"/>
</dbReference>
<evidence type="ECO:0000259" key="10">
    <source>
        <dbReference type="PROSITE" id="PS50011"/>
    </source>
</evidence>
<evidence type="ECO:0000256" key="1">
    <source>
        <dbReference type="ARBA" id="ARBA00012513"/>
    </source>
</evidence>
<feature type="transmembrane region" description="Helical" evidence="9">
    <location>
        <begin position="398"/>
        <end position="417"/>
    </location>
</feature>
<dbReference type="InterPro" id="IPR008271">
    <property type="entry name" value="Ser/Thr_kinase_AS"/>
</dbReference>